<dbReference type="Pfam" id="PF00892">
    <property type="entry name" value="EamA"/>
    <property type="match status" value="1"/>
</dbReference>
<evidence type="ECO:0000256" key="9">
    <source>
        <dbReference type="ARBA" id="ARBA00022989"/>
    </source>
</evidence>
<dbReference type="PANTHER" id="PTHR30561:SF9">
    <property type="entry name" value="4-AMINO-4-DEOXY-L-ARABINOSE-PHOSPHOUNDECAPRENOL FLIPPASE SUBUNIT ARNF-RELATED"/>
    <property type="match status" value="1"/>
</dbReference>
<keyword evidence="7 12" id="KW-0812">Transmembrane</keyword>
<sequence>MNPSIILYLIACVFSISLGQLLFKLAANFSNIHSPQEVTLMSYVSNPYLWSALIIYGSATLFWMWLLRFIPLNQAYPFMALAFVIVPLLSSLFLGEKVDARYLVGVTLIMSGLIVMNYQ</sequence>
<keyword evidence="11 12" id="KW-0472">Membrane</keyword>
<evidence type="ECO:0000313" key="14">
    <source>
        <dbReference type="EMBL" id="OJJ14789.1"/>
    </source>
</evidence>
<dbReference type="GO" id="GO:0009103">
    <property type="term" value="P:lipopolysaccharide biosynthetic process"/>
    <property type="evidence" value="ECO:0007669"/>
    <property type="project" value="UniProtKB-KW"/>
</dbReference>
<feature type="transmembrane region" description="Helical" evidence="12">
    <location>
        <begin position="6"/>
        <end position="27"/>
    </location>
</feature>
<feature type="transmembrane region" description="Helical" evidence="12">
    <location>
        <begin position="76"/>
        <end position="95"/>
    </location>
</feature>
<feature type="transmembrane region" description="Helical" evidence="12">
    <location>
        <begin position="48"/>
        <end position="70"/>
    </location>
</feature>
<keyword evidence="9 12" id="KW-1133">Transmembrane helix</keyword>
<dbReference type="InterPro" id="IPR000390">
    <property type="entry name" value="Small_drug/metabolite_transptr"/>
</dbReference>
<keyword evidence="10" id="KW-0443">Lipid metabolism</keyword>
<keyword evidence="3" id="KW-1003">Cell membrane</keyword>
<dbReference type="PANTHER" id="PTHR30561">
    <property type="entry name" value="SMR FAMILY PROTON-DEPENDENT DRUG EFFLUX TRANSPORTER SUGE"/>
    <property type="match status" value="1"/>
</dbReference>
<evidence type="ECO:0000256" key="1">
    <source>
        <dbReference type="ARBA" id="ARBA00004651"/>
    </source>
</evidence>
<comment type="subcellular location">
    <subcellularLocation>
        <location evidence="1">Cell membrane</location>
        <topology evidence="1">Multi-pass membrane protein</topology>
    </subcellularLocation>
</comment>
<dbReference type="Gene3D" id="1.10.3730.20">
    <property type="match status" value="1"/>
</dbReference>
<evidence type="ECO:0000256" key="5">
    <source>
        <dbReference type="ARBA" id="ARBA00022519"/>
    </source>
</evidence>
<evidence type="ECO:0000256" key="10">
    <source>
        <dbReference type="ARBA" id="ARBA00023098"/>
    </source>
</evidence>
<evidence type="ECO:0000256" key="6">
    <source>
        <dbReference type="ARBA" id="ARBA00022556"/>
    </source>
</evidence>
<evidence type="ECO:0000256" key="12">
    <source>
        <dbReference type="SAM" id="Phobius"/>
    </source>
</evidence>
<dbReference type="STRING" id="1925591.BI308_24740"/>
<evidence type="ECO:0000313" key="15">
    <source>
        <dbReference type="Proteomes" id="UP000183940"/>
    </source>
</evidence>
<reference evidence="14" key="1">
    <citation type="submission" date="2016-10" db="EMBL/GenBank/DDBJ databases">
        <title>CRISPR-Cas defence system in Roseofilum reptotaenium: evidence of a bacteriophage-cyanobacterium arms race in the coral black band disease.</title>
        <authorList>
            <person name="Buerger P."/>
            <person name="Wood-Charlson E.M."/>
            <person name="Weynberg K.D."/>
            <person name="Willis B."/>
            <person name="Van Oppen M.J."/>
        </authorList>
    </citation>
    <scope>NUCLEOTIDE SEQUENCE [LARGE SCALE GENOMIC DNA]</scope>
    <source>
        <strain evidence="14">AO1-A</strain>
    </source>
</reference>
<dbReference type="InterPro" id="IPR000620">
    <property type="entry name" value="EamA_dom"/>
</dbReference>
<keyword evidence="15" id="KW-1185">Reference proteome</keyword>
<evidence type="ECO:0000256" key="7">
    <source>
        <dbReference type="ARBA" id="ARBA00022692"/>
    </source>
</evidence>
<evidence type="ECO:0000256" key="2">
    <source>
        <dbReference type="ARBA" id="ARBA00007362"/>
    </source>
</evidence>
<dbReference type="InterPro" id="IPR037185">
    <property type="entry name" value="EmrE-like"/>
</dbReference>
<dbReference type="GO" id="GO:0022857">
    <property type="term" value="F:transmembrane transporter activity"/>
    <property type="evidence" value="ECO:0007669"/>
    <property type="project" value="InterPro"/>
</dbReference>
<feature type="domain" description="EamA" evidence="13">
    <location>
        <begin position="53"/>
        <end position="117"/>
    </location>
</feature>
<evidence type="ECO:0000259" key="13">
    <source>
        <dbReference type="Pfam" id="PF00892"/>
    </source>
</evidence>
<comment type="caution">
    <text evidence="14">The sequence shown here is derived from an EMBL/GenBank/DDBJ whole genome shotgun (WGS) entry which is preliminary data.</text>
</comment>
<keyword evidence="8" id="KW-0448">Lipopolysaccharide biosynthesis</keyword>
<proteinExistence type="inferred from homology"/>
<evidence type="ECO:0000256" key="3">
    <source>
        <dbReference type="ARBA" id="ARBA00022475"/>
    </source>
</evidence>
<keyword evidence="5" id="KW-0997">Cell inner membrane</keyword>
<evidence type="ECO:0000256" key="8">
    <source>
        <dbReference type="ARBA" id="ARBA00022985"/>
    </source>
</evidence>
<evidence type="ECO:0000256" key="11">
    <source>
        <dbReference type="ARBA" id="ARBA00023136"/>
    </source>
</evidence>
<protein>
    <recommendedName>
        <fullName evidence="13">EamA domain-containing protein</fullName>
    </recommendedName>
</protein>
<dbReference type="Proteomes" id="UP000183940">
    <property type="component" value="Unassembled WGS sequence"/>
</dbReference>
<name>A0A1L9QJS1_9CYAN</name>
<accession>A0A1L9QJS1</accession>
<keyword evidence="4" id="KW-0444">Lipid biosynthesis</keyword>
<dbReference type="EMBL" id="MLAW01000075">
    <property type="protein sequence ID" value="OJJ14789.1"/>
    <property type="molecule type" value="Genomic_DNA"/>
</dbReference>
<gene>
    <name evidence="14" type="ORF">BI308_24740</name>
</gene>
<dbReference type="GO" id="GO:0005886">
    <property type="term" value="C:plasma membrane"/>
    <property type="evidence" value="ECO:0007669"/>
    <property type="project" value="UniProtKB-SubCell"/>
</dbReference>
<feature type="transmembrane region" description="Helical" evidence="12">
    <location>
        <begin position="102"/>
        <end position="118"/>
    </location>
</feature>
<dbReference type="AlphaFoldDB" id="A0A1L9QJS1"/>
<comment type="similarity">
    <text evidence="2">Belongs to the EamA transporter family.</text>
</comment>
<keyword evidence="6" id="KW-0441">Lipid A biosynthesis</keyword>
<evidence type="ECO:0000256" key="4">
    <source>
        <dbReference type="ARBA" id="ARBA00022516"/>
    </source>
</evidence>
<dbReference type="SUPFAM" id="SSF103481">
    <property type="entry name" value="Multidrug resistance efflux transporter EmrE"/>
    <property type="match status" value="1"/>
</dbReference>
<organism evidence="14 15">
    <name type="scientific">Roseofilum reptotaenium AO1-A</name>
    <dbReference type="NCBI Taxonomy" id="1925591"/>
    <lineage>
        <taxon>Bacteria</taxon>
        <taxon>Bacillati</taxon>
        <taxon>Cyanobacteriota</taxon>
        <taxon>Cyanophyceae</taxon>
        <taxon>Desertifilales</taxon>
        <taxon>Desertifilaceae</taxon>
        <taxon>Roseofilum</taxon>
    </lineage>
</organism>